<dbReference type="PANTHER" id="PTHR23150:SF19">
    <property type="entry name" value="FORMYLGLYCINE-GENERATING ENZYME"/>
    <property type="match status" value="1"/>
</dbReference>
<sequence>MKIIFSSSLFFLLLYSPFSLNDFVTYSQPLPSSTLVIDMIPVNGGKFIMGDNSFDALKHEIEVSSFWISTYEISWDVYTLFVERNIDESPSSFKKGSEVFIDVDGVSSATTPYMEMSFGMGTNGYPAINMTQFAASKFCEWLSSITGNYYRLPTEAEWEYACKVGSNSDYHFGDDSSQLGEYAWYSDNSNGSYHKIGTKKPNVLGLYDMHGNVSEWTIDTYSVDKYKNRNTLKNPFYITKNKYPKVIRGGSWNDDATRLKSSRRDLSTKELQKRDPQIPKSKWWNTDAPYIGFRIVRPLSTPEDDVKNLFWNY</sequence>
<reference evidence="2" key="1">
    <citation type="submission" date="2018-05" db="EMBL/GenBank/DDBJ databases">
        <authorList>
            <person name="Lanie J.A."/>
            <person name="Ng W.-L."/>
            <person name="Kazmierczak K.M."/>
            <person name="Andrzejewski T.M."/>
            <person name="Davidsen T.M."/>
            <person name="Wayne K.J."/>
            <person name="Tettelin H."/>
            <person name="Glass J.I."/>
            <person name="Rusch D."/>
            <person name="Podicherti R."/>
            <person name="Tsui H.-C.T."/>
            <person name="Winkler M.E."/>
        </authorList>
    </citation>
    <scope>NUCLEOTIDE SEQUENCE</scope>
</reference>
<dbReference type="Gene3D" id="3.90.1580.10">
    <property type="entry name" value="paralog of FGE (formylglycine-generating enzyme)"/>
    <property type="match status" value="1"/>
</dbReference>
<dbReference type="PANTHER" id="PTHR23150">
    <property type="entry name" value="SULFATASE MODIFYING FACTOR 1, 2"/>
    <property type="match status" value="1"/>
</dbReference>
<accession>A0A381PM76</accession>
<feature type="domain" description="Sulfatase-modifying factor enzyme-like" evidence="1">
    <location>
        <begin position="38"/>
        <end position="264"/>
    </location>
</feature>
<dbReference type="InterPro" id="IPR005532">
    <property type="entry name" value="SUMF_dom"/>
</dbReference>
<dbReference type="Pfam" id="PF03781">
    <property type="entry name" value="FGE-sulfatase"/>
    <property type="match status" value="1"/>
</dbReference>
<dbReference type="EMBL" id="UINC01001031">
    <property type="protein sequence ID" value="SUZ68126.1"/>
    <property type="molecule type" value="Genomic_DNA"/>
</dbReference>
<dbReference type="InterPro" id="IPR016187">
    <property type="entry name" value="CTDL_fold"/>
</dbReference>
<dbReference type="GO" id="GO:0120147">
    <property type="term" value="F:formylglycine-generating oxidase activity"/>
    <property type="evidence" value="ECO:0007669"/>
    <property type="project" value="TreeGrafter"/>
</dbReference>
<evidence type="ECO:0000313" key="2">
    <source>
        <dbReference type="EMBL" id="SUZ68126.1"/>
    </source>
</evidence>
<gene>
    <name evidence="2" type="ORF">METZ01_LOCUS20980</name>
</gene>
<protein>
    <recommendedName>
        <fullName evidence="1">Sulfatase-modifying factor enzyme-like domain-containing protein</fullName>
    </recommendedName>
</protein>
<proteinExistence type="predicted"/>
<dbReference type="SUPFAM" id="SSF56436">
    <property type="entry name" value="C-type lectin-like"/>
    <property type="match status" value="1"/>
</dbReference>
<name>A0A381PM76_9ZZZZ</name>
<organism evidence="2">
    <name type="scientific">marine metagenome</name>
    <dbReference type="NCBI Taxonomy" id="408172"/>
    <lineage>
        <taxon>unclassified sequences</taxon>
        <taxon>metagenomes</taxon>
        <taxon>ecological metagenomes</taxon>
    </lineage>
</organism>
<dbReference type="InterPro" id="IPR051043">
    <property type="entry name" value="Sulfatase_Mod_Factor_Kinase"/>
</dbReference>
<dbReference type="InterPro" id="IPR042095">
    <property type="entry name" value="SUMF_sf"/>
</dbReference>
<evidence type="ECO:0000259" key="1">
    <source>
        <dbReference type="Pfam" id="PF03781"/>
    </source>
</evidence>
<dbReference type="AlphaFoldDB" id="A0A381PM76"/>